<evidence type="ECO:0000313" key="2">
    <source>
        <dbReference type="Proteomes" id="UP000006650"/>
    </source>
</evidence>
<keyword evidence="2" id="KW-1185">Reference proteome</keyword>
<dbReference type="EMBL" id="CP001632">
    <property type="protein sequence ID" value="ACU92380.1"/>
    <property type="molecule type" value="Genomic_DNA"/>
</dbReference>
<protein>
    <submittedName>
        <fullName evidence="1">Uncharacterized protein</fullName>
    </submittedName>
</protein>
<dbReference type="KEGG" id="coc:Coch_0824"/>
<proteinExistence type="predicted"/>
<dbReference type="HOGENOM" id="CLU_1841502_0_0_10"/>
<dbReference type="STRING" id="521097.Coch_0824"/>
<accession>C7M934</accession>
<evidence type="ECO:0000313" key="1">
    <source>
        <dbReference type="EMBL" id="ACU92380.1"/>
    </source>
</evidence>
<sequence>MPSPLLSTFFYPTSYISSTFFHQNSILQNASSQKSAIYRPTFVQDSFKVRPSYLYNSKFFFLKILIPISLKNYLCGSLSRVSPRAPNQTLLHFLIFSFSHFQIFSFSKFAHLLITSYLCPHKTNYYEISLYSHCPTNSH</sequence>
<organism evidence="1 2">
    <name type="scientific">Capnocytophaga ochracea (strain ATCC 27872 / DSM 7271 / CCUG 9716 / JCM 12966 / NCTC 12371 / SS31 / VPI 2845)</name>
    <name type="common">Bacteroides ochraceus</name>
    <dbReference type="NCBI Taxonomy" id="521097"/>
    <lineage>
        <taxon>Bacteria</taxon>
        <taxon>Pseudomonadati</taxon>
        <taxon>Bacteroidota</taxon>
        <taxon>Flavobacteriia</taxon>
        <taxon>Flavobacteriales</taxon>
        <taxon>Flavobacteriaceae</taxon>
        <taxon>Capnocytophaga</taxon>
    </lineage>
</organism>
<reference evidence="1 2" key="1">
    <citation type="journal article" date="2009" name="Stand. Genomic Sci.">
        <title>Complete genome sequence of Capnocytophaga ochracea type strain (VPI 2845).</title>
        <authorList>
            <person name="Mavrommatis K."/>
            <person name="Gronow S."/>
            <person name="Saunders E."/>
            <person name="Land M."/>
            <person name="Lapidus A."/>
            <person name="Copeland A."/>
            <person name="Glavina Del Rio T."/>
            <person name="Nolan M."/>
            <person name="Lucas S."/>
            <person name="Chen F."/>
            <person name="Tice H."/>
            <person name="Cheng J.F."/>
            <person name="Bruce D."/>
            <person name="Goodwin L."/>
            <person name="Pitluck S."/>
            <person name="Pati A."/>
            <person name="Ivanova N."/>
            <person name="Chen A."/>
            <person name="Palaniappan K."/>
            <person name="Chain P."/>
            <person name="Hauser L."/>
            <person name="Chang Y.J."/>
            <person name="Jeffries C.D."/>
            <person name="Brettin T."/>
            <person name="Detter J.C."/>
            <person name="Han C."/>
            <person name="Bristow J."/>
            <person name="Goker M."/>
            <person name="Rohde M."/>
            <person name="Eisen J.A."/>
            <person name="Markowitz V."/>
            <person name="Kyrpides N.C."/>
            <person name="Klenk H.P."/>
            <person name="Hugenholtz P."/>
        </authorList>
    </citation>
    <scope>NUCLEOTIDE SEQUENCE [LARGE SCALE GENOMIC DNA]</scope>
    <source>
        <strain evidence="2">ATCC 27872 / DSM 7271 / JCM 12966 / VPI 2845</strain>
    </source>
</reference>
<dbReference type="Proteomes" id="UP000006650">
    <property type="component" value="Chromosome"/>
</dbReference>
<name>C7M934_CAPOD</name>
<dbReference type="AlphaFoldDB" id="C7M934"/>
<gene>
    <name evidence="1" type="ordered locus">Coch_0824</name>
</gene>